<feature type="region of interest" description="Disordered" evidence="1">
    <location>
        <begin position="114"/>
        <end position="143"/>
    </location>
</feature>
<dbReference type="Proteomes" id="UP000652430">
    <property type="component" value="Unassembled WGS sequence"/>
</dbReference>
<gene>
    <name evidence="3" type="ORF">GCM10008023_22030</name>
</gene>
<name>A0ABQ3LKB2_9SPHN</name>
<evidence type="ECO:0000256" key="2">
    <source>
        <dbReference type="SAM" id="Phobius"/>
    </source>
</evidence>
<keyword evidence="2" id="KW-1133">Transmembrane helix</keyword>
<organism evidence="3 4">
    <name type="scientific">Sphingomonas glacialis</name>
    <dbReference type="NCBI Taxonomy" id="658225"/>
    <lineage>
        <taxon>Bacteria</taxon>
        <taxon>Pseudomonadati</taxon>
        <taxon>Pseudomonadota</taxon>
        <taxon>Alphaproteobacteria</taxon>
        <taxon>Sphingomonadales</taxon>
        <taxon>Sphingomonadaceae</taxon>
        <taxon>Sphingomonas</taxon>
    </lineage>
</organism>
<dbReference type="EMBL" id="BNAQ01000003">
    <property type="protein sequence ID" value="GHH17448.1"/>
    <property type="molecule type" value="Genomic_DNA"/>
</dbReference>
<evidence type="ECO:0000313" key="3">
    <source>
        <dbReference type="EMBL" id="GHH17448.1"/>
    </source>
</evidence>
<keyword evidence="2" id="KW-0472">Membrane</keyword>
<sequence>MASASYQSTSDRRRVRGIVLALVVEALVGLLLLQLGTGVFTKVEKQPKLTTFDVRPIGPPLEKTASKTKVKQQQKKVVTTASAAPPPPTVPPMPKAPLPSKLIQLSPQDFAASDIGKIPSAKGEGSGEGTGKDSVAAYGPGQGPGGGSLYNAEWYREPSDAELKPYMQEYMKGDGGWAMIACKTAPDYHVENCRSLDESPPGGGLSRALRLAAWQFRVRPPRVNGKPVIGAWVRIRFDLISGFKK</sequence>
<dbReference type="RefSeq" id="WP_133191528.1">
    <property type="nucleotide sequence ID" value="NZ_BNAQ01000003.1"/>
</dbReference>
<accession>A0ABQ3LKB2</accession>
<feature type="transmembrane region" description="Helical" evidence="2">
    <location>
        <begin position="18"/>
        <end position="40"/>
    </location>
</feature>
<keyword evidence="2" id="KW-0812">Transmembrane</keyword>
<reference evidence="4" key="1">
    <citation type="journal article" date="2019" name="Int. J. Syst. Evol. Microbiol.">
        <title>The Global Catalogue of Microorganisms (GCM) 10K type strain sequencing project: providing services to taxonomists for standard genome sequencing and annotation.</title>
        <authorList>
            <consortium name="The Broad Institute Genomics Platform"/>
            <consortium name="The Broad Institute Genome Sequencing Center for Infectious Disease"/>
            <person name="Wu L."/>
            <person name="Ma J."/>
        </authorList>
    </citation>
    <scope>NUCLEOTIDE SEQUENCE [LARGE SCALE GENOMIC DNA]</scope>
    <source>
        <strain evidence="4">CGMCC 1.8957</strain>
    </source>
</reference>
<evidence type="ECO:0000313" key="4">
    <source>
        <dbReference type="Proteomes" id="UP000652430"/>
    </source>
</evidence>
<comment type="caution">
    <text evidence="3">The sequence shown here is derived from an EMBL/GenBank/DDBJ whole genome shotgun (WGS) entry which is preliminary data.</text>
</comment>
<keyword evidence="4" id="KW-1185">Reference proteome</keyword>
<protein>
    <recommendedName>
        <fullName evidence="5">Energy transducer TonB</fullName>
    </recommendedName>
</protein>
<evidence type="ECO:0000256" key="1">
    <source>
        <dbReference type="SAM" id="MobiDB-lite"/>
    </source>
</evidence>
<proteinExistence type="predicted"/>
<evidence type="ECO:0008006" key="5">
    <source>
        <dbReference type="Google" id="ProtNLM"/>
    </source>
</evidence>